<evidence type="ECO:0000259" key="1">
    <source>
        <dbReference type="PROSITE" id="PS50042"/>
    </source>
</evidence>
<protein>
    <submittedName>
        <fullName evidence="2">cAMP-binding domain of CRP or a regulatory subunit of cAMP-dependent protein kinases</fullName>
    </submittedName>
</protein>
<dbReference type="InterPro" id="IPR000595">
    <property type="entry name" value="cNMP-bd_dom"/>
</dbReference>
<dbReference type="AlphaFoldDB" id="A0A1H5WXZ0"/>
<accession>A0A1H5WXZ0</accession>
<sequence length="186" mass="21729">MLGFGAILSERDIAIILEHFQVRVYRSEDYFLEYGEVAQEIGFVEKGIVRIYKPDRDGNEVTKYFFRENQFFTDLESYYSGIPSSEALQAVVDSEIYAIRKTVINKLTEEIPNFFIFLKTITEATLLNKIKDNDFLNFGDAKTKYREFLSRYPDLALHIPQHFIASYLKITPQSLSRIRREIAKKG</sequence>
<dbReference type="InterPro" id="IPR014710">
    <property type="entry name" value="RmlC-like_jellyroll"/>
</dbReference>
<keyword evidence="3" id="KW-1185">Reference proteome</keyword>
<dbReference type="Pfam" id="PF00027">
    <property type="entry name" value="cNMP_binding"/>
    <property type="match status" value="1"/>
</dbReference>
<name>A0A1H5WXZ0_9SPHI</name>
<reference evidence="3" key="1">
    <citation type="submission" date="2016-10" db="EMBL/GenBank/DDBJ databases">
        <authorList>
            <person name="Varghese N."/>
            <person name="Submissions S."/>
        </authorList>
    </citation>
    <scope>NUCLEOTIDE SEQUENCE [LARGE SCALE GENOMIC DNA]</scope>
    <source>
        <strain evidence="3">DSM 22361</strain>
    </source>
</reference>
<dbReference type="CDD" id="cd00038">
    <property type="entry name" value="CAP_ED"/>
    <property type="match status" value="1"/>
</dbReference>
<organism evidence="2 3">
    <name type="scientific">Sphingobacterium lactis</name>
    <dbReference type="NCBI Taxonomy" id="797291"/>
    <lineage>
        <taxon>Bacteria</taxon>
        <taxon>Pseudomonadati</taxon>
        <taxon>Bacteroidota</taxon>
        <taxon>Sphingobacteriia</taxon>
        <taxon>Sphingobacteriales</taxon>
        <taxon>Sphingobacteriaceae</taxon>
        <taxon>Sphingobacterium</taxon>
    </lineage>
</organism>
<dbReference type="PROSITE" id="PS50042">
    <property type="entry name" value="CNMP_BINDING_3"/>
    <property type="match status" value="1"/>
</dbReference>
<dbReference type="Gene3D" id="2.60.120.10">
    <property type="entry name" value="Jelly Rolls"/>
    <property type="match status" value="1"/>
</dbReference>
<feature type="domain" description="Cyclic nucleotide-binding" evidence="1">
    <location>
        <begin position="4"/>
        <end position="107"/>
    </location>
</feature>
<keyword evidence="2" id="KW-0418">Kinase</keyword>
<gene>
    <name evidence="2" type="ORF">SAMN05421877_104193</name>
</gene>
<dbReference type="SUPFAM" id="SSF51206">
    <property type="entry name" value="cAMP-binding domain-like"/>
    <property type="match status" value="1"/>
</dbReference>
<keyword evidence="2" id="KW-0808">Transferase</keyword>
<evidence type="ECO:0000313" key="3">
    <source>
        <dbReference type="Proteomes" id="UP000236731"/>
    </source>
</evidence>
<evidence type="ECO:0000313" key="2">
    <source>
        <dbReference type="EMBL" id="SEG03877.1"/>
    </source>
</evidence>
<dbReference type="GO" id="GO:0016301">
    <property type="term" value="F:kinase activity"/>
    <property type="evidence" value="ECO:0007669"/>
    <property type="project" value="UniProtKB-KW"/>
</dbReference>
<proteinExistence type="predicted"/>
<dbReference type="EMBL" id="FNUT01000004">
    <property type="protein sequence ID" value="SEG03877.1"/>
    <property type="molecule type" value="Genomic_DNA"/>
</dbReference>
<dbReference type="Proteomes" id="UP000236731">
    <property type="component" value="Unassembled WGS sequence"/>
</dbReference>
<dbReference type="InterPro" id="IPR018490">
    <property type="entry name" value="cNMP-bd_dom_sf"/>
</dbReference>